<evidence type="ECO:0000313" key="1">
    <source>
        <dbReference type="EMBL" id="KIM58931.1"/>
    </source>
</evidence>
<gene>
    <name evidence="1" type="ORF">SCLCIDRAFT_1052669</name>
</gene>
<evidence type="ECO:0000313" key="2">
    <source>
        <dbReference type="Proteomes" id="UP000053989"/>
    </source>
</evidence>
<dbReference type="HOGENOM" id="CLU_2387492_0_0_1"/>
<organism evidence="1 2">
    <name type="scientific">Scleroderma citrinum Foug A</name>
    <dbReference type="NCBI Taxonomy" id="1036808"/>
    <lineage>
        <taxon>Eukaryota</taxon>
        <taxon>Fungi</taxon>
        <taxon>Dikarya</taxon>
        <taxon>Basidiomycota</taxon>
        <taxon>Agaricomycotina</taxon>
        <taxon>Agaricomycetes</taxon>
        <taxon>Agaricomycetidae</taxon>
        <taxon>Boletales</taxon>
        <taxon>Sclerodermatineae</taxon>
        <taxon>Sclerodermataceae</taxon>
        <taxon>Scleroderma</taxon>
    </lineage>
</organism>
<dbReference type="Proteomes" id="UP000053989">
    <property type="component" value="Unassembled WGS sequence"/>
</dbReference>
<keyword evidence="2" id="KW-1185">Reference proteome</keyword>
<reference evidence="1 2" key="1">
    <citation type="submission" date="2014-04" db="EMBL/GenBank/DDBJ databases">
        <authorList>
            <consortium name="DOE Joint Genome Institute"/>
            <person name="Kuo A."/>
            <person name="Kohler A."/>
            <person name="Nagy L.G."/>
            <person name="Floudas D."/>
            <person name="Copeland A."/>
            <person name="Barry K.W."/>
            <person name="Cichocki N."/>
            <person name="Veneault-Fourrey C."/>
            <person name="LaButti K."/>
            <person name="Lindquist E.A."/>
            <person name="Lipzen A."/>
            <person name="Lundell T."/>
            <person name="Morin E."/>
            <person name="Murat C."/>
            <person name="Sun H."/>
            <person name="Tunlid A."/>
            <person name="Henrissat B."/>
            <person name="Grigoriev I.V."/>
            <person name="Hibbett D.S."/>
            <person name="Martin F."/>
            <person name="Nordberg H.P."/>
            <person name="Cantor M.N."/>
            <person name="Hua S.X."/>
        </authorList>
    </citation>
    <scope>NUCLEOTIDE SEQUENCE [LARGE SCALE GENOMIC DNA]</scope>
    <source>
        <strain evidence="1 2">Foug A</strain>
    </source>
</reference>
<accession>A0A0C3DSE6</accession>
<name>A0A0C3DSE6_9AGAM</name>
<proteinExistence type="predicted"/>
<dbReference type="EMBL" id="KN822080">
    <property type="protein sequence ID" value="KIM58931.1"/>
    <property type="molecule type" value="Genomic_DNA"/>
</dbReference>
<protein>
    <submittedName>
        <fullName evidence="1">Uncharacterized protein</fullName>
    </submittedName>
</protein>
<dbReference type="InParanoid" id="A0A0C3DSE6"/>
<sequence length="94" mass="10365">MCTSMYPEVPMNLCDCQDDMGSSGKAARLTPGEQPYLRQFRWYPSGYVPAARLPLQDTPKLYTTAFIIMSALVVVYKDSDSGRSQCVVCVESAG</sequence>
<dbReference type="AlphaFoldDB" id="A0A0C3DSE6"/>
<reference evidence="2" key="2">
    <citation type="submission" date="2015-01" db="EMBL/GenBank/DDBJ databases">
        <title>Evolutionary Origins and Diversification of the Mycorrhizal Mutualists.</title>
        <authorList>
            <consortium name="DOE Joint Genome Institute"/>
            <consortium name="Mycorrhizal Genomics Consortium"/>
            <person name="Kohler A."/>
            <person name="Kuo A."/>
            <person name="Nagy L.G."/>
            <person name="Floudas D."/>
            <person name="Copeland A."/>
            <person name="Barry K.W."/>
            <person name="Cichocki N."/>
            <person name="Veneault-Fourrey C."/>
            <person name="LaButti K."/>
            <person name="Lindquist E.A."/>
            <person name="Lipzen A."/>
            <person name="Lundell T."/>
            <person name="Morin E."/>
            <person name="Murat C."/>
            <person name="Riley R."/>
            <person name="Ohm R."/>
            <person name="Sun H."/>
            <person name="Tunlid A."/>
            <person name="Henrissat B."/>
            <person name="Grigoriev I.V."/>
            <person name="Hibbett D.S."/>
            <person name="Martin F."/>
        </authorList>
    </citation>
    <scope>NUCLEOTIDE SEQUENCE [LARGE SCALE GENOMIC DNA]</scope>
    <source>
        <strain evidence="2">Foug A</strain>
    </source>
</reference>